<evidence type="ECO:0000313" key="3">
    <source>
        <dbReference type="Proteomes" id="UP000014316"/>
    </source>
</evidence>
<proteinExistence type="predicted"/>
<dbReference type="SUPFAM" id="SSF53098">
    <property type="entry name" value="Ribonuclease H-like"/>
    <property type="match status" value="1"/>
</dbReference>
<dbReference type="InterPro" id="IPR012337">
    <property type="entry name" value="RNaseH-like_sf"/>
</dbReference>
<dbReference type="InterPro" id="IPR051917">
    <property type="entry name" value="Transposase-Integrase"/>
</dbReference>
<dbReference type="Proteomes" id="UP000014316">
    <property type="component" value="Unassembled WGS sequence"/>
</dbReference>
<gene>
    <name evidence="2" type="ORF">Lpp123_00615</name>
</gene>
<dbReference type="InterPro" id="IPR036397">
    <property type="entry name" value="RNaseH_sf"/>
</dbReference>
<accession>A0A829GLL0</accession>
<dbReference type="GO" id="GO:0004803">
    <property type="term" value="F:transposase activity"/>
    <property type="evidence" value="ECO:0007669"/>
    <property type="project" value="TreeGrafter"/>
</dbReference>
<comment type="caution">
    <text evidence="2">The sequence shown here is derived from an EMBL/GenBank/DDBJ whole genome shotgun (WGS) entry which is preliminary data.</text>
</comment>
<dbReference type="GO" id="GO:0015074">
    <property type="term" value="P:DNA integration"/>
    <property type="evidence" value="ECO:0007669"/>
    <property type="project" value="InterPro"/>
</dbReference>
<organism evidence="2 3">
    <name type="scientific">Lacticaseibacillus paracasei subsp. paracasei Lpp123</name>
    <dbReference type="NCBI Taxonomy" id="1256201"/>
    <lineage>
        <taxon>Bacteria</taxon>
        <taxon>Bacillati</taxon>
        <taxon>Bacillota</taxon>
        <taxon>Bacilli</taxon>
        <taxon>Lactobacillales</taxon>
        <taxon>Lactobacillaceae</taxon>
        <taxon>Lacticaseibacillus</taxon>
    </lineage>
</organism>
<dbReference type="GO" id="GO:0032196">
    <property type="term" value="P:transposition"/>
    <property type="evidence" value="ECO:0007669"/>
    <property type="project" value="TreeGrafter"/>
</dbReference>
<dbReference type="AlphaFoldDB" id="A0A829GLL0"/>
<dbReference type="PROSITE" id="PS50994">
    <property type="entry name" value="INTEGRASE"/>
    <property type="match status" value="1"/>
</dbReference>
<dbReference type="PANTHER" id="PTHR10948">
    <property type="entry name" value="TRANSPOSASE"/>
    <property type="match status" value="1"/>
</dbReference>
<dbReference type="Gene3D" id="3.30.420.10">
    <property type="entry name" value="Ribonuclease H-like superfamily/Ribonuclease H"/>
    <property type="match status" value="1"/>
</dbReference>
<sequence>MKSNTMAVGKTTRLPLHKPITNMKDLTVIDKGFLAIPKSEIGSLTTPSKTIGSLSRYRLDHRTRFGDWEGDNVHGKRGRSALITLVDRKSRYLLSECVTKVNSERVKQGMIDLFLTLSPKRVQSITPDRGTEFSQYKEIGEALDAKMSFPDPHAPQ</sequence>
<evidence type="ECO:0000313" key="2">
    <source>
        <dbReference type="EMBL" id="EPC59299.1"/>
    </source>
</evidence>
<dbReference type="InterPro" id="IPR053392">
    <property type="entry name" value="Transposase_IS30-like"/>
</dbReference>
<reference evidence="2 3" key="1">
    <citation type="journal article" date="2013" name="PLoS ONE">
        <title>Lactobacillus paracasei comparative genomics: towards species pan-genome definition and exploitation of diversity.</title>
        <authorList>
            <person name="Smokvina T."/>
            <person name="Wels M."/>
            <person name="Polka J."/>
            <person name="Chervaux C."/>
            <person name="Brisse S."/>
            <person name="Boekhorst J."/>
            <person name="van Hylckama Vlieg J.E."/>
            <person name="Siezen R.J."/>
        </authorList>
    </citation>
    <scope>NUCLEOTIDE SEQUENCE [LARGE SCALE GENOMIC DNA]</scope>
    <source>
        <strain evidence="2 3">Lpp123</strain>
    </source>
</reference>
<protein>
    <submittedName>
        <fullName evidence="2">Transposase InsI for insertion sequence element IS30A</fullName>
    </submittedName>
</protein>
<dbReference type="NCBIfam" id="NF033563">
    <property type="entry name" value="transpos_IS30"/>
    <property type="match status" value="1"/>
</dbReference>
<dbReference type="EMBL" id="ANJW01000037">
    <property type="protein sequence ID" value="EPC59299.1"/>
    <property type="molecule type" value="Genomic_DNA"/>
</dbReference>
<dbReference type="GO" id="GO:0003676">
    <property type="term" value="F:nucleic acid binding"/>
    <property type="evidence" value="ECO:0007669"/>
    <property type="project" value="InterPro"/>
</dbReference>
<dbReference type="GO" id="GO:0005829">
    <property type="term" value="C:cytosol"/>
    <property type="evidence" value="ECO:0007669"/>
    <property type="project" value="TreeGrafter"/>
</dbReference>
<dbReference type="Pfam" id="PF00665">
    <property type="entry name" value="rve"/>
    <property type="match status" value="1"/>
</dbReference>
<dbReference type="PANTHER" id="PTHR10948:SF23">
    <property type="entry name" value="TRANSPOSASE INSI FOR INSERTION SEQUENCE ELEMENT IS30A-RELATED"/>
    <property type="match status" value="1"/>
</dbReference>
<evidence type="ECO:0000259" key="1">
    <source>
        <dbReference type="PROSITE" id="PS50994"/>
    </source>
</evidence>
<name>A0A829GLL0_LACPA</name>
<feature type="domain" description="Integrase catalytic" evidence="1">
    <location>
        <begin position="59"/>
        <end position="156"/>
    </location>
</feature>
<dbReference type="InterPro" id="IPR001584">
    <property type="entry name" value="Integrase_cat-core"/>
</dbReference>